<keyword evidence="1" id="KW-1133">Transmembrane helix</keyword>
<dbReference type="AlphaFoldDB" id="A0A0B8P266"/>
<evidence type="ECO:0000256" key="1">
    <source>
        <dbReference type="SAM" id="Phobius"/>
    </source>
</evidence>
<sequence>MVSVSYPWKIKDGPLMVRSLPFYLICSLMLFAPLAYIGTSQD</sequence>
<gene>
    <name evidence="2" type="ORF">JCM19232_644</name>
</gene>
<keyword evidence="1" id="KW-0472">Membrane</keyword>
<comment type="caution">
    <text evidence="2">The sequence shown here is derived from an EMBL/GenBank/DDBJ whole genome shotgun (WGS) entry which is preliminary data.</text>
</comment>
<reference evidence="2 3" key="2">
    <citation type="submission" date="2015-01" db="EMBL/GenBank/DDBJ databases">
        <authorList>
            <consortium name="NBRP consortium"/>
            <person name="Sawabe T."/>
            <person name="Meirelles P."/>
            <person name="Feng G."/>
            <person name="Sayaka M."/>
            <person name="Hattori M."/>
            <person name="Ohkuma M."/>
        </authorList>
    </citation>
    <scope>NUCLEOTIDE SEQUENCE [LARGE SCALE GENOMIC DNA]</scope>
    <source>
        <strain evidence="2 3">JCM19232</strain>
    </source>
</reference>
<name>A0A0B8P266_9VIBR</name>
<protein>
    <submittedName>
        <fullName evidence="2">Uncharacterized protein</fullName>
    </submittedName>
</protein>
<accession>A0A0B8P266</accession>
<keyword evidence="1" id="KW-0812">Transmembrane</keyword>
<dbReference type="Proteomes" id="UP000031670">
    <property type="component" value="Unassembled WGS sequence"/>
</dbReference>
<evidence type="ECO:0000313" key="2">
    <source>
        <dbReference type="EMBL" id="GAM60311.1"/>
    </source>
</evidence>
<organism evidence="2 3">
    <name type="scientific">Vibrio ishigakensis</name>
    <dbReference type="NCBI Taxonomy" id="1481914"/>
    <lineage>
        <taxon>Bacteria</taxon>
        <taxon>Pseudomonadati</taxon>
        <taxon>Pseudomonadota</taxon>
        <taxon>Gammaproteobacteria</taxon>
        <taxon>Vibrionales</taxon>
        <taxon>Vibrionaceae</taxon>
        <taxon>Vibrio</taxon>
    </lineage>
</organism>
<reference evidence="2 3" key="1">
    <citation type="submission" date="2015-01" db="EMBL/GenBank/DDBJ databases">
        <title>Vibrio sp. C5 JCM 19232 whole genome shotgun sequence.</title>
        <authorList>
            <person name="Sawabe T."/>
            <person name="Meirelles P."/>
            <person name="Feng G."/>
            <person name="Sayaka M."/>
            <person name="Hattori M."/>
            <person name="Ohkuma M."/>
        </authorList>
    </citation>
    <scope>NUCLEOTIDE SEQUENCE [LARGE SCALE GENOMIC DNA]</scope>
    <source>
        <strain evidence="2 3">JCM19232</strain>
    </source>
</reference>
<feature type="transmembrane region" description="Helical" evidence="1">
    <location>
        <begin position="20"/>
        <end position="39"/>
    </location>
</feature>
<proteinExistence type="predicted"/>
<dbReference type="EMBL" id="BBSA01000001">
    <property type="protein sequence ID" value="GAM60311.1"/>
    <property type="molecule type" value="Genomic_DNA"/>
</dbReference>
<evidence type="ECO:0000313" key="3">
    <source>
        <dbReference type="Proteomes" id="UP000031670"/>
    </source>
</evidence>